<feature type="coiled-coil region" evidence="4">
    <location>
        <begin position="186"/>
        <end position="220"/>
    </location>
</feature>
<accession>A0A6P6I7Z4</accession>
<sequence>MAVKNSEVMAQLTESKQSILKLESELEDKEEVLREKFSLMNENRELKVRVAAQNERLDLCQQEIESSRVELRSLEKVMFQLPLKREVFGFKSSLSKHQMSSLSNKEDNYIGCCEANKMLISELRIKLAIKEAEIQKLQANLAANQLSQNLIACNDKQESGKLNSVETEPVKLGAERIKDQNQHTVNKQYERERQRLASGIEELRTKLMQIEAENSDLKVNMAHRTSQFQLIQEELLEKASNSSKLESEMTKKCSQLLTLEKQLEEKIVAYSSIAAKNAELEQELMEKNEKIRSLETNINTEHEKICLAFEKAKKIHLEQHKEMEKQIERVYCLQKELKIKNHSLQETAEQNVILQHTLQQQQQMLQQETIRNGELEDIQTKLEKQVSKLEQELQKQRESSAEKLRKMEEKCEAATHEADLKRQKVIELTGTARQVKLEMDQYKEELSKMEKEIMYLKRDGENKAMHLSQLDMILEQTKTELDKKTNSVKELEKLQHHTETELTEALQKREALEAELQNAHGELKSTLRQLQELRDVLQKAQLSLEEKYTTIKDLTAELRECKMEIEDKKQELLEMDQALKERNWELKQRAAQIESLNEKLQNAKEQLREKEFITLQNEQEISQLKKENERTQQKMKEMESVMKEQEQYIATQYKDAIDLEQELRLTREQMQNSHTELVEARRQQVQAQREVERLSSELEEVKQLSKEKEAHGNHLAEELGASQVREAHLEARMQAEIKKLSAEVESLKEAYHLEMISHQENHAKWKISADSQKTSVQQLNEQLEKAKLELEEAQDTVSNLHQQVQDRNEVIEATNEALLIKESELTRLQAKISGRERAEDIKFLPALLTSATEIMPAIQDPKFAKHSHAALFKCRKLRRSISASDLSVKTGSNEDLSEELLQDLKKMQLEQSSTLEESQKDLTYTQPDSFKPLTYDIEDDSSESNDFSTLSGMLRYINKEVRLLKKSSMQTGAGIPQSELQGQDMHQEGVGITPLAAPQLICFPQVPYDEDCLILNKHSGIKTVLELGYIIGPSSLRITDPSP</sequence>
<proteinExistence type="predicted"/>
<dbReference type="RefSeq" id="XP_025783213.1">
    <property type="nucleotide sequence ID" value="XM_025927428.1"/>
</dbReference>
<keyword evidence="5" id="KW-1185">Reference proteome</keyword>
<feature type="coiled-coil region" evidence="4">
    <location>
        <begin position="270"/>
        <end position="304"/>
    </location>
</feature>
<keyword evidence="3 4" id="KW-0175">Coiled coil</keyword>
<protein>
    <submittedName>
        <fullName evidence="6">Coiled-coil domain-containing protein 18</fullName>
    </submittedName>
</protein>
<feature type="coiled-coil region" evidence="4">
    <location>
        <begin position="12"/>
        <end position="77"/>
    </location>
</feature>
<evidence type="ECO:0000256" key="2">
    <source>
        <dbReference type="ARBA" id="ARBA00022490"/>
    </source>
</evidence>
<evidence type="ECO:0000256" key="4">
    <source>
        <dbReference type="SAM" id="Coils"/>
    </source>
</evidence>
<dbReference type="GeneID" id="112864352"/>
<evidence type="ECO:0000256" key="3">
    <source>
        <dbReference type="ARBA" id="ARBA00023054"/>
    </source>
</evidence>
<dbReference type="AlphaFoldDB" id="A0A6P6I7Z4"/>
<evidence type="ECO:0000313" key="5">
    <source>
        <dbReference type="Proteomes" id="UP000515131"/>
    </source>
</evidence>
<reference evidence="6" key="1">
    <citation type="submission" date="2025-08" db="UniProtKB">
        <authorList>
            <consortium name="RefSeq"/>
        </authorList>
    </citation>
    <scope>IDENTIFICATION</scope>
    <source>
        <tissue evidence="6">Blood</tissue>
    </source>
</reference>
<feature type="coiled-coil region" evidence="4">
    <location>
        <begin position="120"/>
        <end position="149"/>
    </location>
</feature>
<evidence type="ECO:0000256" key="1">
    <source>
        <dbReference type="ARBA" id="ARBA00004496"/>
    </source>
</evidence>
<keyword evidence="2" id="KW-0963">Cytoplasm</keyword>
<gene>
    <name evidence="6" type="primary">CCDC18</name>
</gene>
<dbReference type="KEGG" id="pcoo:112864352"/>
<comment type="subcellular location">
    <subcellularLocation>
        <location evidence="1">Cytoplasm</location>
    </subcellularLocation>
</comment>
<name>A0A6P6I7Z4_PUMCO</name>
<dbReference type="CTD" id="343099"/>
<dbReference type="PANTHER" id="PTHR18875:SF8">
    <property type="entry name" value="COILED-COIL DOMAIN-CONTAINING PROTEIN 18"/>
    <property type="match status" value="1"/>
</dbReference>
<dbReference type="Proteomes" id="UP000515131">
    <property type="component" value="Unplaced"/>
</dbReference>
<dbReference type="GO" id="GO:0005737">
    <property type="term" value="C:cytoplasm"/>
    <property type="evidence" value="ECO:0007669"/>
    <property type="project" value="UniProtKB-SubCell"/>
</dbReference>
<evidence type="ECO:0000313" key="6">
    <source>
        <dbReference type="RefSeq" id="XP_025783213.1"/>
    </source>
</evidence>
<organism evidence="5 6">
    <name type="scientific">Puma concolor</name>
    <name type="common">Mountain lion</name>
    <name type="synonym">Felis concolor</name>
    <dbReference type="NCBI Taxonomy" id="9696"/>
    <lineage>
        <taxon>Eukaryota</taxon>
        <taxon>Metazoa</taxon>
        <taxon>Chordata</taxon>
        <taxon>Craniata</taxon>
        <taxon>Vertebrata</taxon>
        <taxon>Euteleostomi</taxon>
        <taxon>Mammalia</taxon>
        <taxon>Eutheria</taxon>
        <taxon>Laurasiatheria</taxon>
        <taxon>Carnivora</taxon>
        <taxon>Feliformia</taxon>
        <taxon>Felidae</taxon>
        <taxon>Felinae</taxon>
        <taxon>Puma</taxon>
    </lineage>
</organism>
<dbReference type="PANTHER" id="PTHR18875">
    <property type="entry name" value="SARCOMA ANTIGEN NY-SAR-24/CYTOSKELETAL PROTEIN SOJO"/>
    <property type="match status" value="1"/>
</dbReference>
<feature type="coiled-coil region" evidence="4">
    <location>
        <begin position="372"/>
        <end position="831"/>
    </location>
</feature>